<protein>
    <submittedName>
        <fullName evidence="1">Uncharacterized protein</fullName>
    </submittedName>
</protein>
<dbReference type="Proteomes" id="UP000838763">
    <property type="component" value="Unassembled WGS sequence"/>
</dbReference>
<dbReference type="AlphaFoldDB" id="A0A9P1MAT3"/>
<gene>
    <name evidence="1" type="ORF">PPNO1_LOCUS4386</name>
</gene>
<comment type="caution">
    <text evidence="1">The sequence shown here is derived from an EMBL/GenBank/DDBJ whole genome shotgun (WGS) entry which is preliminary data.</text>
</comment>
<evidence type="ECO:0000313" key="1">
    <source>
        <dbReference type="EMBL" id="CAI4214658.1"/>
    </source>
</evidence>
<sequence length="289" mass="32612">MAPRLPPSRSFLSLSARTLAFQLRRRVDHRHQPLAIFAYAEDGYAKENLGNCIFSYVESGVSRIKDFVEKYGEAGVSEINTLAPAHVLTLDLDETDSVYYCGAAVKEGKLTMLFNAKNLGVNISDALSRENLEKALNQAEQPEDNKLNYMARRSIREDWDPQAEALTKSARELLKNENLNFRPDFDNLFATLKANQAKLDRNDWDENLGGWVHSYFEGVVSQLKWQQFGEDDMLQEGFAEAVPNNEIAFRIVDKTEKSYNECVIEDGTTTIANWGVNISDAAQGFVDIL</sequence>
<accession>A0A9P1MAT3</accession>
<proteinExistence type="predicted"/>
<organism evidence="1 2">
    <name type="scientific">Parascedosporium putredinis</name>
    <dbReference type="NCBI Taxonomy" id="1442378"/>
    <lineage>
        <taxon>Eukaryota</taxon>
        <taxon>Fungi</taxon>
        <taxon>Dikarya</taxon>
        <taxon>Ascomycota</taxon>
        <taxon>Pezizomycotina</taxon>
        <taxon>Sordariomycetes</taxon>
        <taxon>Hypocreomycetidae</taxon>
        <taxon>Microascales</taxon>
        <taxon>Microascaceae</taxon>
        <taxon>Parascedosporium</taxon>
    </lineage>
</organism>
<dbReference type="EMBL" id="CALLCH030000012">
    <property type="protein sequence ID" value="CAI4214658.1"/>
    <property type="molecule type" value="Genomic_DNA"/>
</dbReference>
<name>A0A9P1MAT3_9PEZI</name>
<reference evidence="1" key="1">
    <citation type="submission" date="2022-11" db="EMBL/GenBank/DDBJ databases">
        <authorList>
            <person name="Scott C."/>
            <person name="Bruce N."/>
        </authorList>
    </citation>
    <scope>NUCLEOTIDE SEQUENCE</scope>
</reference>
<dbReference type="OrthoDB" id="2364174at2759"/>
<keyword evidence="2" id="KW-1185">Reference proteome</keyword>
<evidence type="ECO:0000313" key="2">
    <source>
        <dbReference type="Proteomes" id="UP000838763"/>
    </source>
</evidence>